<evidence type="ECO:0000313" key="2">
    <source>
        <dbReference type="EMBL" id="KAK8784752.1"/>
    </source>
</evidence>
<sequence length="219" mass="24440">MKSNIVVAVSFILSIGDVFPGNGHFHIVHACHKLELKLKPGVTPPGKGWHPRIGRFQNLEACPVFNFNCSVQTWGQECFFGGCRCLQMMGSEPSYGCYKYSGDQPPVGFKLPPVTTEYPQIARSPLLPTTPNMDDLDYPPSTEDWRTVDPPIPSRTPSFTTSSSSTEKAPVTTLHTSEKEPSSTTPSPPKNKTFIPNQWKNYFYADAQNKNNPMYHTKK</sequence>
<dbReference type="Proteomes" id="UP001321473">
    <property type="component" value="Unassembled WGS sequence"/>
</dbReference>
<evidence type="ECO:0000313" key="3">
    <source>
        <dbReference type="Proteomes" id="UP001321473"/>
    </source>
</evidence>
<evidence type="ECO:0000256" key="1">
    <source>
        <dbReference type="SAM" id="MobiDB-lite"/>
    </source>
</evidence>
<comment type="caution">
    <text evidence="2">The sequence shown here is derived from an EMBL/GenBank/DDBJ whole genome shotgun (WGS) entry which is preliminary data.</text>
</comment>
<protein>
    <submittedName>
        <fullName evidence="2">Uncharacterized protein</fullName>
    </submittedName>
</protein>
<dbReference type="AlphaFoldDB" id="A0AAQ4FDG9"/>
<keyword evidence="3" id="KW-1185">Reference proteome</keyword>
<feature type="compositionally biased region" description="Low complexity" evidence="1">
    <location>
        <begin position="182"/>
        <end position="193"/>
    </location>
</feature>
<proteinExistence type="predicted"/>
<accession>A0AAQ4FDG9</accession>
<organism evidence="2 3">
    <name type="scientific">Amblyomma americanum</name>
    <name type="common">Lone star tick</name>
    <dbReference type="NCBI Taxonomy" id="6943"/>
    <lineage>
        <taxon>Eukaryota</taxon>
        <taxon>Metazoa</taxon>
        <taxon>Ecdysozoa</taxon>
        <taxon>Arthropoda</taxon>
        <taxon>Chelicerata</taxon>
        <taxon>Arachnida</taxon>
        <taxon>Acari</taxon>
        <taxon>Parasitiformes</taxon>
        <taxon>Ixodida</taxon>
        <taxon>Ixodoidea</taxon>
        <taxon>Ixodidae</taxon>
        <taxon>Amblyomminae</taxon>
        <taxon>Amblyomma</taxon>
    </lineage>
</organism>
<reference evidence="2 3" key="1">
    <citation type="journal article" date="2023" name="Arcadia Sci">
        <title>De novo assembly of a long-read Amblyomma americanum tick genome.</title>
        <authorList>
            <person name="Chou S."/>
            <person name="Poskanzer K.E."/>
            <person name="Rollins M."/>
            <person name="Thuy-Boun P.S."/>
        </authorList>
    </citation>
    <scope>NUCLEOTIDE SEQUENCE [LARGE SCALE GENOMIC DNA]</scope>
    <source>
        <strain evidence="2">F_SG_1</strain>
        <tissue evidence="2">Salivary glands</tissue>
    </source>
</reference>
<feature type="region of interest" description="Disordered" evidence="1">
    <location>
        <begin position="122"/>
        <end position="195"/>
    </location>
</feature>
<name>A0AAQ4FDG9_AMBAM</name>
<gene>
    <name evidence="2" type="ORF">V5799_008883</name>
</gene>
<feature type="compositionally biased region" description="Low complexity" evidence="1">
    <location>
        <begin position="155"/>
        <end position="166"/>
    </location>
</feature>
<dbReference type="EMBL" id="JARKHS020004288">
    <property type="protein sequence ID" value="KAK8784752.1"/>
    <property type="molecule type" value="Genomic_DNA"/>
</dbReference>